<dbReference type="EMBL" id="CP042905">
    <property type="protein sequence ID" value="QEE15973.2"/>
    <property type="molecule type" value="Genomic_DNA"/>
</dbReference>
<dbReference type="Proteomes" id="UP000321408">
    <property type="component" value="Chromosome"/>
</dbReference>
<dbReference type="Gene3D" id="3.20.20.20">
    <property type="entry name" value="Dihydropteroate synthase-like"/>
    <property type="match status" value="1"/>
</dbReference>
<proteinExistence type="predicted"/>
<dbReference type="Pfam" id="PF14251">
    <property type="entry name" value="PterinBD-DUF4346"/>
    <property type="match status" value="1"/>
</dbReference>
<reference evidence="1 2" key="2">
    <citation type="journal article" date="2024" name="Int. J. Syst. Evol. Microbiol.">
        <title>Promethearchaeum syntrophicum gen. nov., sp. nov., an anaerobic, obligately syntrophic archaeon, the first isolate of the lineage 'Asgard' archaea, and proposal of the new archaeal phylum Promethearchaeota phyl. nov. and kingdom Promethearchaeati regn. nov.</title>
        <authorList>
            <person name="Imachi H."/>
            <person name="Nobu M.K."/>
            <person name="Kato S."/>
            <person name="Takaki Y."/>
            <person name="Miyazaki M."/>
            <person name="Miyata M."/>
            <person name="Ogawara M."/>
            <person name="Saito Y."/>
            <person name="Sakai S."/>
            <person name="Tahara Y.O."/>
            <person name="Takano Y."/>
            <person name="Tasumi E."/>
            <person name="Uematsu K."/>
            <person name="Yoshimura T."/>
            <person name="Itoh T."/>
            <person name="Ohkuma M."/>
            <person name="Takai K."/>
        </authorList>
    </citation>
    <scope>NUCLEOTIDE SEQUENCE [LARGE SCALE GENOMIC DNA]</scope>
    <source>
        <strain evidence="1 2">MK-D1</strain>
    </source>
</reference>
<dbReference type="SUPFAM" id="SSF51717">
    <property type="entry name" value="Dihydropteroate synthetase-like"/>
    <property type="match status" value="1"/>
</dbReference>
<evidence type="ECO:0000313" key="1">
    <source>
        <dbReference type="EMBL" id="QEE15973.2"/>
    </source>
</evidence>
<evidence type="ECO:0000313" key="2">
    <source>
        <dbReference type="Proteomes" id="UP000321408"/>
    </source>
</evidence>
<name>A0A5B9DA40_9ARCH</name>
<reference evidence="1 2" key="1">
    <citation type="journal article" date="2020" name="Nature">
        <title>Isolation of an archaeon at the prokaryote-eukaryote interface.</title>
        <authorList>
            <person name="Imachi H."/>
            <person name="Nobu M.K."/>
            <person name="Nakahara N."/>
            <person name="Morono Y."/>
            <person name="Ogawara M."/>
            <person name="Takaki Y."/>
            <person name="Takano Y."/>
            <person name="Uematsu K."/>
            <person name="Ikuta T."/>
            <person name="Ito M."/>
            <person name="Matsui Y."/>
            <person name="Miyazaki M."/>
            <person name="Murata K."/>
            <person name="Saito Y."/>
            <person name="Sakai S."/>
            <person name="Song C."/>
            <person name="Tasumi E."/>
            <person name="Yamanaka Y."/>
            <person name="Yamaguchi T."/>
            <person name="Kamagata Y."/>
            <person name="Tamaki H."/>
            <person name="Takai K."/>
        </authorList>
    </citation>
    <scope>NUCLEOTIDE SEQUENCE [LARGE SCALE GENOMIC DNA]</scope>
    <source>
        <strain evidence="1 2">MK-D1</strain>
    </source>
</reference>
<dbReference type="AlphaFoldDB" id="A0A5B9DA40"/>
<dbReference type="OrthoDB" id="70327at2157"/>
<protein>
    <submittedName>
        <fullName evidence="1">Dihydropteroate synthase-like protein</fullName>
    </submittedName>
</protein>
<dbReference type="InterPro" id="IPR011005">
    <property type="entry name" value="Dihydropteroate_synth-like_sf"/>
</dbReference>
<organism evidence="1 2">
    <name type="scientific">Promethearchaeum syntrophicum</name>
    <dbReference type="NCBI Taxonomy" id="2594042"/>
    <lineage>
        <taxon>Archaea</taxon>
        <taxon>Promethearchaeati</taxon>
        <taxon>Promethearchaeota</taxon>
        <taxon>Promethearchaeia</taxon>
        <taxon>Promethearchaeales</taxon>
        <taxon>Promethearchaeaceae</taxon>
        <taxon>Promethearchaeum</taxon>
    </lineage>
</organism>
<dbReference type="KEGG" id="psyt:DSAG12_01801"/>
<dbReference type="GO" id="GO:0042558">
    <property type="term" value="P:pteridine-containing compound metabolic process"/>
    <property type="evidence" value="ECO:0007669"/>
    <property type="project" value="InterPro"/>
</dbReference>
<dbReference type="NCBIfam" id="TIGR00284">
    <property type="entry name" value="dihydropteroate synthase-like protein"/>
    <property type="match status" value="1"/>
</dbReference>
<sequence length="536" mass="60718">MNRKTRILLITGRDAFNDIKLLDWSDLQSIYEITIIQAQIPIISLISPKILTATLSEFDANDFDLVITSGLIPWNLKVIKSPFSSKIKKGPRFLVNLPELIKNFDPFNFSPETPADKLYRITKKENLELIIEKNRQDFRNQPHPNGFILKNKKNNIFFNPNLPPVLIGEIVDAPKLSFDDISFKVESYIKNGVNVIDFGCIANENHSDVIFEMISQLKKKFQIPFSIDSINSDEIHSAINAGAQMVLSITVENYSDLLDLNKDTALVIIPTSQKEHNPLTSQKKIERLIHLWKVLIKNGFTKILMDPITGVPISPGFTSSIEILSSLKLRIDQTYNELKNQEYIHKPELFMGFGNVTELIDGDSSGINTLLSIIAVELGVSGILSTEFSNKCRNNLKELSESIKLAYYANQLHVPPLNLGITAFQFKSKQDFPKYISFNEPIKQIDFIDQPAIMDPKGYFKIYIDEKKKQIMITHFNNSVNFKDATLTLVGDNAESLYKMIIKSNLVSKLDHAAYLGKELIKAELALKLGMSYIQS</sequence>
<dbReference type="PROSITE" id="PS50972">
    <property type="entry name" value="PTERIN_BINDING"/>
    <property type="match status" value="1"/>
</dbReference>
<dbReference type="InterPro" id="IPR025595">
    <property type="entry name" value="PterinBD-DUF4346"/>
</dbReference>
<accession>A0A5B9DA40</accession>
<dbReference type="Pfam" id="PF00809">
    <property type="entry name" value="Pterin_bind"/>
    <property type="match status" value="1"/>
</dbReference>
<dbReference type="InterPro" id="IPR005236">
    <property type="entry name" value="Dihydropt_synth"/>
</dbReference>
<dbReference type="InterPro" id="IPR000489">
    <property type="entry name" value="Pterin-binding_dom"/>
</dbReference>
<gene>
    <name evidence="1" type="ORF">DSAG12_01801</name>
</gene>
<keyword evidence="2" id="KW-1185">Reference proteome</keyword>